<evidence type="ECO:0000313" key="11">
    <source>
        <dbReference type="Proteomes" id="UP000239047"/>
    </source>
</evidence>
<dbReference type="InterPro" id="IPR011701">
    <property type="entry name" value="MFS"/>
</dbReference>
<dbReference type="CDD" id="cd17341">
    <property type="entry name" value="MFS_NRT2_like"/>
    <property type="match status" value="1"/>
</dbReference>
<feature type="transmembrane region" description="Helical" evidence="8">
    <location>
        <begin position="298"/>
        <end position="319"/>
    </location>
</feature>
<dbReference type="AlphaFoldDB" id="A0A2S5GDC4"/>
<proteinExistence type="inferred from homology"/>
<feature type="transmembrane region" description="Helical" evidence="8">
    <location>
        <begin position="52"/>
        <end position="68"/>
    </location>
</feature>
<evidence type="ECO:0000256" key="7">
    <source>
        <dbReference type="ARBA" id="ARBA00023136"/>
    </source>
</evidence>
<evidence type="ECO:0000256" key="6">
    <source>
        <dbReference type="ARBA" id="ARBA00023063"/>
    </source>
</evidence>
<dbReference type="OrthoDB" id="9773404at2"/>
<dbReference type="Proteomes" id="UP000239047">
    <property type="component" value="Unassembled WGS sequence"/>
</dbReference>
<evidence type="ECO:0000256" key="1">
    <source>
        <dbReference type="ARBA" id="ARBA00004651"/>
    </source>
</evidence>
<accession>A0A2S5GDC4</accession>
<comment type="caution">
    <text evidence="10">The sequence shown here is derived from an EMBL/GenBank/DDBJ whole genome shotgun (WGS) entry which is preliminary data.</text>
</comment>
<feature type="domain" description="Major facilitator superfamily (MFS) profile" evidence="9">
    <location>
        <begin position="13"/>
        <end position="389"/>
    </location>
</feature>
<dbReference type="Pfam" id="PF07690">
    <property type="entry name" value="MFS_1"/>
    <property type="match status" value="1"/>
</dbReference>
<dbReference type="InterPro" id="IPR036259">
    <property type="entry name" value="MFS_trans_sf"/>
</dbReference>
<evidence type="ECO:0000256" key="3">
    <source>
        <dbReference type="ARBA" id="ARBA00022448"/>
    </source>
</evidence>
<dbReference type="InterPro" id="IPR044772">
    <property type="entry name" value="NO3_transporter"/>
</dbReference>
<feature type="transmembrane region" description="Helical" evidence="8">
    <location>
        <begin position="105"/>
        <end position="125"/>
    </location>
</feature>
<dbReference type="SUPFAM" id="SSF103473">
    <property type="entry name" value="MFS general substrate transporter"/>
    <property type="match status" value="1"/>
</dbReference>
<evidence type="ECO:0000256" key="2">
    <source>
        <dbReference type="ARBA" id="ARBA00008432"/>
    </source>
</evidence>
<evidence type="ECO:0000256" key="5">
    <source>
        <dbReference type="ARBA" id="ARBA00022989"/>
    </source>
</evidence>
<gene>
    <name evidence="10" type="ORF">C4B60_09450</name>
</gene>
<feature type="transmembrane region" description="Helical" evidence="8">
    <location>
        <begin position="365"/>
        <end position="385"/>
    </location>
</feature>
<evidence type="ECO:0000256" key="8">
    <source>
        <dbReference type="SAM" id="Phobius"/>
    </source>
</evidence>
<keyword evidence="11" id="KW-1185">Reference proteome</keyword>
<keyword evidence="5 8" id="KW-1133">Transmembrane helix</keyword>
<dbReference type="PROSITE" id="PS50850">
    <property type="entry name" value="MFS"/>
    <property type="match status" value="1"/>
</dbReference>
<feature type="transmembrane region" description="Helical" evidence="8">
    <location>
        <begin position="162"/>
        <end position="187"/>
    </location>
</feature>
<comment type="similarity">
    <text evidence="2">Belongs to the major facilitator superfamily. Nitrate/nitrite porter (TC 2.A.1.8) family.</text>
</comment>
<keyword evidence="3" id="KW-0813">Transport</keyword>
<evidence type="ECO:0000259" key="9">
    <source>
        <dbReference type="PROSITE" id="PS50850"/>
    </source>
</evidence>
<feature type="transmembrane region" description="Helical" evidence="8">
    <location>
        <begin position="20"/>
        <end position="40"/>
    </location>
</feature>
<protein>
    <submittedName>
        <fullName evidence="10">MFS transporter</fullName>
    </submittedName>
</protein>
<dbReference type="GO" id="GO:0042128">
    <property type="term" value="P:nitrate assimilation"/>
    <property type="evidence" value="ECO:0007669"/>
    <property type="project" value="UniProtKB-KW"/>
</dbReference>
<feature type="transmembrane region" description="Helical" evidence="8">
    <location>
        <begin position="273"/>
        <end position="292"/>
    </location>
</feature>
<feature type="transmembrane region" description="Helical" evidence="8">
    <location>
        <begin position="137"/>
        <end position="156"/>
    </location>
</feature>
<dbReference type="InterPro" id="IPR020846">
    <property type="entry name" value="MFS_dom"/>
</dbReference>
<dbReference type="Gene3D" id="1.20.1250.20">
    <property type="entry name" value="MFS general substrate transporter like domains"/>
    <property type="match status" value="1"/>
</dbReference>
<keyword evidence="6" id="KW-0534">Nitrate assimilation</keyword>
<feature type="transmembrane region" description="Helical" evidence="8">
    <location>
        <begin position="331"/>
        <end position="353"/>
    </location>
</feature>
<feature type="transmembrane region" description="Helical" evidence="8">
    <location>
        <begin position="212"/>
        <end position="236"/>
    </location>
</feature>
<dbReference type="PANTHER" id="PTHR23515">
    <property type="entry name" value="HIGH-AFFINITY NITRATE TRANSPORTER 2.3"/>
    <property type="match status" value="1"/>
</dbReference>
<dbReference type="GO" id="GO:0005886">
    <property type="term" value="C:plasma membrane"/>
    <property type="evidence" value="ECO:0007669"/>
    <property type="project" value="UniProtKB-SubCell"/>
</dbReference>
<sequence length="403" mass="43137">MRIKDFAKSGHTPTLLSSFLYFDISFMIWVMLGALGTFIVEDYGLSPAQQGMMVGIPILGGALLRIPMGLLADKFGGRKMGMVGMILTMVPLVWGWLFAANLTHIYAVGILLGIAGASFAVALPLASRWYPKEHQGLAMGIAGAGNSGTALALLFGPRLAEVYGWNAVFGLALIPLALTFIVFSLFAKESPAAYKKNTAQDYLKVIKQKDPWLYSFFYSLSFGGFIGLGSFLSIFFFDQYGVSKVTAGSFATLVVFAGSFVRPIGGFLADKYGGMRLLIYLFAGAAISLTIVGTLPPVYIALTALFITLLFLGAANGALFQVIPVHFPKEVGLLTGFVGAAGGLGGFFLPNVLGIFKQVTNTYSFGFWSISATILTAVFIIAKIYRTEKSVSPSLQSVKTVNN</sequence>
<keyword evidence="4 8" id="KW-0812">Transmembrane</keyword>
<dbReference type="RefSeq" id="WP_104057745.1">
    <property type="nucleotide sequence ID" value="NZ_PREZ01000003.1"/>
</dbReference>
<comment type="subcellular location">
    <subcellularLocation>
        <location evidence="1">Cell membrane</location>
        <topology evidence="1">Multi-pass membrane protein</topology>
    </subcellularLocation>
</comment>
<evidence type="ECO:0000313" key="10">
    <source>
        <dbReference type="EMBL" id="PPA70996.1"/>
    </source>
</evidence>
<keyword evidence="7 8" id="KW-0472">Membrane</keyword>
<dbReference type="GO" id="GO:0015112">
    <property type="term" value="F:nitrate transmembrane transporter activity"/>
    <property type="evidence" value="ECO:0007669"/>
    <property type="project" value="InterPro"/>
</dbReference>
<feature type="transmembrane region" description="Helical" evidence="8">
    <location>
        <begin position="242"/>
        <end position="261"/>
    </location>
</feature>
<feature type="transmembrane region" description="Helical" evidence="8">
    <location>
        <begin position="80"/>
        <end position="99"/>
    </location>
</feature>
<organism evidence="10 11">
    <name type="scientific">Jeotgalibacillus proteolyticus</name>
    <dbReference type="NCBI Taxonomy" id="2082395"/>
    <lineage>
        <taxon>Bacteria</taxon>
        <taxon>Bacillati</taxon>
        <taxon>Bacillota</taxon>
        <taxon>Bacilli</taxon>
        <taxon>Bacillales</taxon>
        <taxon>Caryophanaceae</taxon>
        <taxon>Jeotgalibacillus</taxon>
    </lineage>
</organism>
<reference evidence="10 11" key="1">
    <citation type="submission" date="2018-02" db="EMBL/GenBank/DDBJ databases">
        <title>Jeotgalibacillus proteolyticum sp. nov. a protease producing bacterium isolated from ocean sediments of Laizhou Bay.</title>
        <authorList>
            <person name="Li Y."/>
        </authorList>
    </citation>
    <scope>NUCLEOTIDE SEQUENCE [LARGE SCALE GENOMIC DNA]</scope>
    <source>
        <strain evidence="10 11">22-7</strain>
    </source>
</reference>
<evidence type="ECO:0000256" key="4">
    <source>
        <dbReference type="ARBA" id="ARBA00022692"/>
    </source>
</evidence>
<name>A0A2S5GDC4_9BACL</name>
<dbReference type="EMBL" id="PREZ01000003">
    <property type="protein sequence ID" value="PPA70996.1"/>
    <property type="molecule type" value="Genomic_DNA"/>
</dbReference>